<name>A0A9E2P0R0_9BACT</name>
<evidence type="ECO:0000256" key="2">
    <source>
        <dbReference type="ARBA" id="ARBA00007110"/>
    </source>
</evidence>
<dbReference type="InterPro" id="IPR023195">
    <property type="entry name" value="Nict_dMeBzImd_PRibTrfase_N"/>
</dbReference>
<evidence type="ECO:0000313" key="12">
    <source>
        <dbReference type="Proteomes" id="UP000823865"/>
    </source>
</evidence>
<protein>
    <recommendedName>
        <fullName evidence="4 10">Nicotinate-nucleotide--dimethylbenzimidazole phosphoribosyltransferase</fullName>
        <shortName evidence="10">NN:DBI PRT</shortName>
        <ecNumber evidence="3 10">2.4.2.21</ecNumber>
    </recommendedName>
    <alternativeName>
        <fullName evidence="8 10">N(1)-alpha-phosphoribosyltransferase</fullName>
    </alternativeName>
</protein>
<dbReference type="Proteomes" id="UP000823865">
    <property type="component" value="Unassembled WGS sequence"/>
</dbReference>
<evidence type="ECO:0000256" key="4">
    <source>
        <dbReference type="ARBA" id="ARBA00015486"/>
    </source>
</evidence>
<organism evidence="11 12">
    <name type="scientific">Candidatus Paraprevotella stercoravium</name>
    <dbReference type="NCBI Taxonomy" id="2838725"/>
    <lineage>
        <taxon>Bacteria</taxon>
        <taxon>Pseudomonadati</taxon>
        <taxon>Bacteroidota</taxon>
        <taxon>Bacteroidia</taxon>
        <taxon>Bacteroidales</taxon>
        <taxon>Prevotellaceae</taxon>
        <taxon>Paraprevotella</taxon>
    </lineage>
</organism>
<dbReference type="FunFam" id="3.40.50.10210:FF:000001">
    <property type="entry name" value="Nicotinate-nucleotide--dimethylbenzimidazole phosphoribosyltransferase"/>
    <property type="match status" value="1"/>
</dbReference>
<dbReference type="Gene3D" id="3.40.50.10210">
    <property type="match status" value="1"/>
</dbReference>
<reference evidence="11" key="2">
    <citation type="submission" date="2021-04" db="EMBL/GenBank/DDBJ databases">
        <authorList>
            <person name="Gilroy R."/>
        </authorList>
    </citation>
    <scope>NUCLEOTIDE SEQUENCE</scope>
    <source>
        <strain evidence="11">G3-2149</strain>
    </source>
</reference>
<dbReference type="EMBL" id="JAHLFU010000087">
    <property type="protein sequence ID" value="MBU3853099.1"/>
    <property type="molecule type" value="Genomic_DNA"/>
</dbReference>
<dbReference type="Pfam" id="PF02277">
    <property type="entry name" value="DBI_PRT"/>
    <property type="match status" value="1"/>
</dbReference>
<feature type="active site" description="Proton acceptor" evidence="10">
    <location>
        <position position="315"/>
    </location>
</feature>
<evidence type="ECO:0000256" key="3">
    <source>
        <dbReference type="ARBA" id="ARBA00011991"/>
    </source>
</evidence>
<keyword evidence="7 10" id="KW-0808">Transferase</keyword>
<dbReference type="PANTHER" id="PTHR43463:SF1">
    <property type="entry name" value="NICOTINATE-NUCLEOTIDE--DIMETHYLBENZIMIDAZOLE PHOSPHORIBOSYLTRANSFERASE"/>
    <property type="match status" value="1"/>
</dbReference>
<comment type="catalytic activity">
    <reaction evidence="9 10">
        <text>5,6-dimethylbenzimidazole + nicotinate beta-D-ribonucleotide = alpha-ribazole 5'-phosphate + nicotinate + H(+)</text>
        <dbReference type="Rhea" id="RHEA:11196"/>
        <dbReference type="ChEBI" id="CHEBI:15378"/>
        <dbReference type="ChEBI" id="CHEBI:15890"/>
        <dbReference type="ChEBI" id="CHEBI:32544"/>
        <dbReference type="ChEBI" id="CHEBI:57502"/>
        <dbReference type="ChEBI" id="CHEBI:57918"/>
        <dbReference type="EC" id="2.4.2.21"/>
    </reaction>
</comment>
<sequence>MNTYSITSPDYRLKEQIQQRIDNLNKPLGALGRLEEIASQICLAQQTCHPALQHPCHVLFAADHGIEHEGVSASPREITWQQMINFTQGGGGVNMFCRQHGFELLLVDVGVDYNLSGYPQIISRKIAWGTRNFLYEAAMSEEEMERALQVGTEMTDRCRKNGCNIICFGEMGIGNTSPSAVWLHLLGNHPLEECIGCGSGLNSEGVSHKYKVLSTAVNRFRQTHPTPTTEEIIRYFGGFEMVAAVGAMLRAAELGMIILVDGFIMSACMLAASRLYPATRAYALFGHEGEERGHRLLLADLHARGLLQLGFRLGEGTGALCAYPIIESAVRMMNEMNTFDQSHITKYF</sequence>
<keyword evidence="6 10" id="KW-0328">Glycosyltransferase</keyword>
<dbReference type="GO" id="GO:0009236">
    <property type="term" value="P:cobalamin biosynthetic process"/>
    <property type="evidence" value="ECO:0007669"/>
    <property type="project" value="UniProtKB-UniRule"/>
</dbReference>
<keyword evidence="5 10" id="KW-0169">Cobalamin biosynthesis</keyword>
<evidence type="ECO:0000256" key="7">
    <source>
        <dbReference type="ARBA" id="ARBA00022679"/>
    </source>
</evidence>
<evidence type="ECO:0000256" key="1">
    <source>
        <dbReference type="ARBA" id="ARBA00005049"/>
    </source>
</evidence>
<dbReference type="InterPro" id="IPR003200">
    <property type="entry name" value="Nict_dMeBzImd_PRibTrfase"/>
</dbReference>
<proteinExistence type="inferred from homology"/>
<evidence type="ECO:0000313" key="11">
    <source>
        <dbReference type="EMBL" id="MBU3853099.1"/>
    </source>
</evidence>
<gene>
    <name evidence="10 11" type="primary">cobT</name>
    <name evidence="11" type="ORF">H9789_04670</name>
</gene>
<dbReference type="CDD" id="cd02439">
    <property type="entry name" value="DMB-PRT_CobT"/>
    <property type="match status" value="1"/>
</dbReference>
<comment type="caution">
    <text evidence="11">The sequence shown here is derived from an EMBL/GenBank/DDBJ whole genome shotgun (WGS) entry which is preliminary data.</text>
</comment>
<accession>A0A9E2P0R0</accession>
<comment type="pathway">
    <text evidence="1 10">Nucleoside biosynthesis; alpha-ribazole biosynthesis; alpha-ribazole from 5,6-dimethylbenzimidazole: step 1/2.</text>
</comment>
<dbReference type="Gene3D" id="1.10.1610.10">
    <property type="match status" value="1"/>
</dbReference>
<evidence type="ECO:0000256" key="8">
    <source>
        <dbReference type="ARBA" id="ARBA00030686"/>
    </source>
</evidence>
<dbReference type="PANTHER" id="PTHR43463">
    <property type="entry name" value="NICOTINATE-NUCLEOTIDE--DIMETHYLBENZIMIDAZOLE PHOSPHORIBOSYLTRANSFERASE"/>
    <property type="match status" value="1"/>
</dbReference>
<dbReference type="SUPFAM" id="SSF52733">
    <property type="entry name" value="Nicotinate mononucleotide:5,6-dimethylbenzimidazole phosphoribosyltransferase (CobT)"/>
    <property type="match status" value="1"/>
</dbReference>
<evidence type="ECO:0000256" key="6">
    <source>
        <dbReference type="ARBA" id="ARBA00022676"/>
    </source>
</evidence>
<dbReference type="NCBIfam" id="TIGR03160">
    <property type="entry name" value="cobT_DBIPRT"/>
    <property type="match status" value="1"/>
</dbReference>
<dbReference type="NCBIfam" id="NF000996">
    <property type="entry name" value="PRK00105.1"/>
    <property type="match status" value="1"/>
</dbReference>
<evidence type="ECO:0000256" key="5">
    <source>
        <dbReference type="ARBA" id="ARBA00022573"/>
    </source>
</evidence>
<evidence type="ECO:0000256" key="9">
    <source>
        <dbReference type="ARBA" id="ARBA00047340"/>
    </source>
</evidence>
<reference evidence="11" key="1">
    <citation type="journal article" date="2021" name="PeerJ">
        <title>Extensive microbial diversity within the chicken gut microbiome revealed by metagenomics and culture.</title>
        <authorList>
            <person name="Gilroy R."/>
            <person name="Ravi A."/>
            <person name="Getino M."/>
            <person name="Pursley I."/>
            <person name="Horton D.L."/>
            <person name="Alikhan N.F."/>
            <person name="Baker D."/>
            <person name="Gharbi K."/>
            <person name="Hall N."/>
            <person name="Watson M."/>
            <person name="Adriaenssens E.M."/>
            <person name="Foster-Nyarko E."/>
            <person name="Jarju S."/>
            <person name="Secka A."/>
            <person name="Antonio M."/>
            <person name="Oren A."/>
            <person name="Chaudhuri R.R."/>
            <person name="La Ragione R."/>
            <person name="Hildebrand F."/>
            <person name="Pallen M.J."/>
        </authorList>
    </citation>
    <scope>NUCLEOTIDE SEQUENCE</scope>
    <source>
        <strain evidence="11">G3-2149</strain>
    </source>
</reference>
<comment type="function">
    <text evidence="10">Catalyzes the synthesis of alpha-ribazole-5'-phosphate from nicotinate mononucleotide (NAMN) and 5,6-dimethylbenzimidazole (DMB).</text>
</comment>
<dbReference type="AlphaFoldDB" id="A0A9E2P0R0"/>
<dbReference type="InterPro" id="IPR036087">
    <property type="entry name" value="Nict_dMeBzImd_PRibTrfase_sf"/>
</dbReference>
<dbReference type="InterPro" id="IPR017846">
    <property type="entry name" value="Nict_dMeBzImd_PRibTrfase_bact"/>
</dbReference>
<comment type="similarity">
    <text evidence="2 10">Belongs to the CobT family.</text>
</comment>
<dbReference type="EC" id="2.4.2.21" evidence="3 10"/>
<dbReference type="GO" id="GO:0008939">
    <property type="term" value="F:nicotinate-nucleotide-dimethylbenzimidazole phosphoribosyltransferase activity"/>
    <property type="evidence" value="ECO:0007669"/>
    <property type="project" value="UniProtKB-UniRule"/>
</dbReference>
<evidence type="ECO:0000256" key="10">
    <source>
        <dbReference type="HAMAP-Rule" id="MF_00230"/>
    </source>
</evidence>
<dbReference type="HAMAP" id="MF_00230">
    <property type="entry name" value="CobT"/>
    <property type="match status" value="1"/>
</dbReference>